<dbReference type="InterPro" id="IPR002110">
    <property type="entry name" value="Ankyrin_rpt"/>
</dbReference>
<evidence type="ECO:0000256" key="1">
    <source>
        <dbReference type="ARBA" id="ARBA00022737"/>
    </source>
</evidence>
<dbReference type="InterPro" id="IPR050745">
    <property type="entry name" value="Multifunctional_regulatory"/>
</dbReference>
<dbReference type="Pfam" id="PF00023">
    <property type="entry name" value="Ank"/>
    <property type="match status" value="2"/>
</dbReference>
<name>A0ABR1WLH7_9PEZI</name>
<dbReference type="PANTHER" id="PTHR24189">
    <property type="entry name" value="MYOTROPHIN"/>
    <property type="match status" value="1"/>
</dbReference>
<reference evidence="4 5" key="1">
    <citation type="submission" date="2023-01" db="EMBL/GenBank/DDBJ databases">
        <title>Analysis of 21 Apiospora genomes using comparative genomics revels a genus with tremendous synthesis potential of carbohydrate active enzymes and secondary metabolites.</title>
        <authorList>
            <person name="Sorensen T."/>
        </authorList>
    </citation>
    <scope>NUCLEOTIDE SEQUENCE [LARGE SCALE GENOMIC DNA]</scope>
    <source>
        <strain evidence="4 5">CBS 114990</strain>
    </source>
</reference>
<evidence type="ECO:0000313" key="5">
    <source>
        <dbReference type="Proteomes" id="UP001433268"/>
    </source>
</evidence>
<gene>
    <name evidence="4" type="ORF">PG997_005657</name>
</gene>
<dbReference type="PROSITE" id="PS50088">
    <property type="entry name" value="ANK_REPEAT"/>
    <property type="match status" value="1"/>
</dbReference>
<evidence type="ECO:0000256" key="3">
    <source>
        <dbReference type="PROSITE-ProRule" id="PRU00023"/>
    </source>
</evidence>
<evidence type="ECO:0000313" key="4">
    <source>
        <dbReference type="EMBL" id="KAK8084386.1"/>
    </source>
</evidence>
<dbReference type="SUPFAM" id="SSF48403">
    <property type="entry name" value="Ankyrin repeat"/>
    <property type="match status" value="2"/>
</dbReference>
<protein>
    <submittedName>
        <fullName evidence="4">Uncharacterized protein</fullName>
    </submittedName>
</protein>
<dbReference type="SMART" id="SM00248">
    <property type="entry name" value="ANK"/>
    <property type="match status" value="5"/>
</dbReference>
<accession>A0ABR1WLH7</accession>
<dbReference type="PANTHER" id="PTHR24189:SF50">
    <property type="entry name" value="ANKYRIN REPEAT AND SOCS BOX PROTEIN 2"/>
    <property type="match status" value="1"/>
</dbReference>
<dbReference type="GeneID" id="92043032"/>
<keyword evidence="1" id="KW-0677">Repeat</keyword>
<dbReference type="RefSeq" id="XP_066668895.1">
    <property type="nucleotide sequence ID" value="XM_066809972.1"/>
</dbReference>
<evidence type="ECO:0000256" key="2">
    <source>
        <dbReference type="ARBA" id="ARBA00023043"/>
    </source>
</evidence>
<organism evidence="4 5">
    <name type="scientific">Apiospora hydei</name>
    <dbReference type="NCBI Taxonomy" id="1337664"/>
    <lineage>
        <taxon>Eukaryota</taxon>
        <taxon>Fungi</taxon>
        <taxon>Dikarya</taxon>
        <taxon>Ascomycota</taxon>
        <taxon>Pezizomycotina</taxon>
        <taxon>Sordariomycetes</taxon>
        <taxon>Xylariomycetidae</taxon>
        <taxon>Amphisphaeriales</taxon>
        <taxon>Apiosporaceae</taxon>
        <taxon>Apiospora</taxon>
    </lineage>
</organism>
<dbReference type="EMBL" id="JAQQWN010000005">
    <property type="protein sequence ID" value="KAK8084386.1"/>
    <property type="molecule type" value="Genomic_DNA"/>
</dbReference>
<keyword evidence="5" id="KW-1185">Reference proteome</keyword>
<dbReference type="PROSITE" id="PS50297">
    <property type="entry name" value="ANK_REP_REGION"/>
    <property type="match status" value="1"/>
</dbReference>
<dbReference type="Proteomes" id="UP001433268">
    <property type="component" value="Unassembled WGS sequence"/>
</dbReference>
<feature type="repeat" description="ANK" evidence="3">
    <location>
        <begin position="133"/>
        <end position="165"/>
    </location>
</feature>
<dbReference type="InterPro" id="IPR036770">
    <property type="entry name" value="Ankyrin_rpt-contain_sf"/>
</dbReference>
<dbReference type="Gene3D" id="1.25.40.20">
    <property type="entry name" value="Ankyrin repeat-containing domain"/>
    <property type="match status" value="3"/>
</dbReference>
<keyword evidence="2 3" id="KW-0040">ANK repeat</keyword>
<proteinExistence type="predicted"/>
<comment type="caution">
    <text evidence="4">The sequence shown here is derived from an EMBL/GenBank/DDBJ whole genome shotgun (WGS) entry which is preliminary data.</text>
</comment>
<sequence>MSSAVIPKPALATHDGQISAKRVCLPPEVHQMIFNAIDHRYRARTALSVMVASKELHELWKRFLYENNINHGGSSAMVHAVLHGHMQPMRDLVGVGTTAQGRSVNMNVYLDKFKRREWFFDPTTTCGDFDHGNQVTILQAAVARNDEEAVRFLVQNGADVNIGGFAREYNVEPTAAANPEDSFGERYYYTEETSESDSDVDAFAYQACSAQSPIHMATCQGNLPIIQILIDAKSTLSWDPTQAKGFKVLHTAAMCGHAHLIRYFVTKGLIPVDSTAPFLAEKRRHRLPKMLTAAQCAAHTKAGIKTLWLSRELGADMSLVVISLLRPSTWSSTPNTALARQLLTQTSWKVDLGSNVLELNGSSCSLADAILKLYLYLDEEKLDFRDWRVILQIALAGGANIYSLRRQTLVGPDRSLLETFFNYTIGKKASMATELLLGRGTQTISYPGHDNFEAYGNSLLLMYLNDSLLRYNMRGRVLSLWDLGHAERANLLEEAQGVALRKIKALLAAGIRVDGVDEHGDTCLIIACSLVTYFDESLEFMKMLLDAGADPNQTSQLTSLHSTEKFRSPMAVCFFNKHCYRACRLLQRYGGTLHKDDNLKAIERRIKKFIPGNQSRVMKLFKKHARQVESN</sequence>